<accession>A0A7X5ZNY7</accession>
<proteinExistence type="predicted"/>
<sequence length="106" mass="11507">MATAEGSGKSPSSGDCGLCEGSGTLAWQQPQPSGILRTMEMPCPNGCGEYWKHPHAERDRVVEQPDDSPARAEGNTDEANRIGADFIRNALENWGFLEQDKDGTNR</sequence>
<feature type="region of interest" description="Disordered" evidence="1">
    <location>
        <begin position="58"/>
        <end position="81"/>
    </location>
</feature>
<gene>
    <name evidence="2" type="ORF">FHU38_000567</name>
</gene>
<evidence type="ECO:0000313" key="3">
    <source>
        <dbReference type="Proteomes" id="UP000545493"/>
    </source>
</evidence>
<evidence type="ECO:0000313" key="2">
    <source>
        <dbReference type="EMBL" id="NIJ10223.1"/>
    </source>
</evidence>
<protein>
    <submittedName>
        <fullName evidence="2">Uncharacterized protein</fullName>
    </submittedName>
</protein>
<keyword evidence="3" id="KW-1185">Reference proteome</keyword>
<dbReference type="EMBL" id="JAAOYM010000001">
    <property type="protein sequence ID" value="NIJ10223.1"/>
    <property type="molecule type" value="Genomic_DNA"/>
</dbReference>
<feature type="region of interest" description="Disordered" evidence="1">
    <location>
        <begin position="1"/>
        <end position="23"/>
    </location>
</feature>
<dbReference type="RefSeq" id="WP_009156399.1">
    <property type="nucleotide sequence ID" value="NZ_JAAOYM010000001.1"/>
</dbReference>
<evidence type="ECO:0000256" key="1">
    <source>
        <dbReference type="SAM" id="MobiDB-lite"/>
    </source>
</evidence>
<comment type="caution">
    <text evidence="2">The sequence shown here is derived from an EMBL/GenBank/DDBJ whole genome shotgun (WGS) entry which is preliminary data.</text>
</comment>
<reference evidence="2 3" key="1">
    <citation type="submission" date="2020-03" db="EMBL/GenBank/DDBJ databases">
        <title>Sequencing the genomes of 1000 actinobacteria strains.</title>
        <authorList>
            <person name="Klenk H.-P."/>
        </authorList>
    </citation>
    <scope>NUCLEOTIDE SEQUENCE [LARGE SCALE GENOMIC DNA]</scope>
    <source>
        <strain evidence="2 3">DSM 45685</strain>
    </source>
</reference>
<organism evidence="2 3">
    <name type="scientific">Saccharomonospora amisosensis</name>
    <dbReference type="NCBI Taxonomy" id="1128677"/>
    <lineage>
        <taxon>Bacteria</taxon>
        <taxon>Bacillati</taxon>
        <taxon>Actinomycetota</taxon>
        <taxon>Actinomycetes</taxon>
        <taxon>Pseudonocardiales</taxon>
        <taxon>Pseudonocardiaceae</taxon>
        <taxon>Saccharomonospora</taxon>
    </lineage>
</organism>
<name>A0A7X5ZNY7_9PSEU</name>
<dbReference type="Proteomes" id="UP000545493">
    <property type="component" value="Unassembled WGS sequence"/>
</dbReference>
<dbReference type="AlphaFoldDB" id="A0A7X5ZNY7"/>